<feature type="region of interest" description="Disordered" evidence="3">
    <location>
        <begin position="175"/>
        <end position="194"/>
    </location>
</feature>
<evidence type="ECO:0000256" key="2">
    <source>
        <dbReference type="ARBA" id="ARBA00023315"/>
    </source>
</evidence>
<feature type="domain" description="N-acetyltransferase" evidence="4">
    <location>
        <begin position="1"/>
        <end position="178"/>
    </location>
</feature>
<dbReference type="PANTHER" id="PTHR43877:SF2">
    <property type="entry name" value="AMINOALKYLPHOSPHONATE N-ACETYLTRANSFERASE-RELATED"/>
    <property type="match status" value="1"/>
</dbReference>
<comment type="caution">
    <text evidence="5">The sequence shown here is derived from an EMBL/GenBank/DDBJ whole genome shotgun (WGS) entry which is preliminary data.</text>
</comment>
<keyword evidence="6" id="KW-1185">Reference proteome</keyword>
<dbReference type="Pfam" id="PF00583">
    <property type="entry name" value="Acetyltransf_1"/>
    <property type="match status" value="1"/>
</dbReference>
<name>A0ABP6KEG7_9ACTN</name>
<dbReference type="PROSITE" id="PS51186">
    <property type="entry name" value="GNAT"/>
    <property type="match status" value="1"/>
</dbReference>
<reference evidence="6" key="1">
    <citation type="journal article" date="2019" name="Int. J. Syst. Evol. Microbiol.">
        <title>The Global Catalogue of Microorganisms (GCM) 10K type strain sequencing project: providing services to taxonomists for standard genome sequencing and annotation.</title>
        <authorList>
            <consortium name="The Broad Institute Genomics Platform"/>
            <consortium name="The Broad Institute Genome Sequencing Center for Infectious Disease"/>
            <person name="Wu L."/>
            <person name="Ma J."/>
        </authorList>
    </citation>
    <scope>NUCLEOTIDE SEQUENCE [LARGE SCALE GENOMIC DNA]</scope>
    <source>
        <strain evidence="6">JCM 3106</strain>
    </source>
</reference>
<dbReference type="Gene3D" id="3.40.630.30">
    <property type="match status" value="1"/>
</dbReference>
<protein>
    <submittedName>
        <fullName evidence="5">GNAT family N-acetyltransferase</fullName>
    </submittedName>
</protein>
<dbReference type="SUPFAM" id="SSF55729">
    <property type="entry name" value="Acyl-CoA N-acyltransferases (Nat)"/>
    <property type="match status" value="1"/>
</dbReference>
<dbReference type="InterPro" id="IPR000182">
    <property type="entry name" value="GNAT_dom"/>
</dbReference>
<dbReference type="InterPro" id="IPR050832">
    <property type="entry name" value="Bact_Acetyltransf"/>
</dbReference>
<keyword evidence="2" id="KW-0012">Acyltransferase</keyword>
<dbReference type="InterPro" id="IPR016181">
    <property type="entry name" value="Acyl_CoA_acyltransferase"/>
</dbReference>
<evidence type="ECO:0000313" key="5">
    <source>
        <dbReference type="EMBL" id="GAA2996893.1"/>
    </source>
</evidence>
<dbReference type="EMBL" id="BAAAWD010000006">
    <property type="protein sequence ID" value="GAA2996893.1"/>
    <property type="molecule type" value="Genomic_DNA"/>
</dbReference>
<dbReference type="RefSeq" id="WP_344890705.1">
    <property type="nucleotide sequence ID" value="NZ_BAAAWD010000006.1"/>
</dbReference>
<dbReference type="PANTHER" id="PTHR43877">
    <property type="entry name" value="AMINOALKYLPHOSPHONATE N-ACETYLTRANSFERASE-RELATED-RELATED"/>
    <property type="match status" value="1"/>
</dbReference>
<keyword evidence="1" id="KW-0808">Transferase</keyword>
<evidence type="ECO:0000259" key="4">
    <source>
        <dbReference type="PROSITE" id="PS51186"/>
    </source>
</evidence>
<proteinExistence type="predicted"/>
<evidence type="ECO:0000256" key="3">
    <source>
        <dbReference type="SAM" id="MobiDB-lite"/>
    </source>
</evidence>
<organism evidence="5 6">
    <name type="scientific">Streptosporangium longisporum</name>
    <dbReference type="NCBI Taxonomy" id="46187"/>
    <lineage>
        <taxon>Bacteria</taxon>
        <taxon>Bacillati</taxon>
        <taxon>Actinomycetota</taxon>
        <taxon>Actinomycetes</taxon>
        <taxon>Streptosporangiales</taxon>
        <taxon>Streptosporangiaceae</taxon>
        <taxon>Streptosporangium</taxon>
    </lineage>
</organism>
<evidence type="ECO:0000313" key="6">
    <source>
        <dbReference type="Proteomes" id="UP001499930"/>
    </source>
</evidence>
<dbReference type="CDD" id="cd04301">
    <property type="entry name" value="NAT_SF"/>
    <property type="match status" value="1"/>
</dbReference>
<dbReference type="Proteomes" id="UP001499930">
    <property type="component" value="Unassembled WGS sequence"/>
</dbReference>
<gene>
    <name evidence="5" type="ORF">GCM10017559_16760</name>
</gene>
<sequence length="194" mass="21340">MLIRSGTRDDAERVAVLHAESRLTAYAGIMPDDYLNGPLLDERRRVWNARLTAAAEQDHPTCLLVAVEDTVLVGFVYLGLQADGRVLLDNLHVRPASRGSGVGHRLMRHAFAWAVTRCPGRALYLDVLRGNTSAIAFYRRLGGRPTREFVERFPAGFALPAVEYTWGPDAVRSLAGHRSTDDRHASGGSPPNPE</sequence>
<evidence type="ECO:0000256" key="1">
    <source>
        <dbReference type="ARBA" id="ARBA00022679"/>
    </source>
</evidence>
<accession>A0ABP6KEG7</accession>